<dbReference type="PANTHER" id="PTHR44858:SF1">
    <property type="entry name" value="UDP-N-ACETYLGLUCOSAMINE--PEPTIDE N-ACETYLGLUCOSAMINYLTRANSFERASE SPINDLY-RELATED"/>
    <property type="match status" value="1"/>
</dbReference>
<dbReference type="Gene3D" id="1.25.40.10">
    <property type="entry name" value="Tetratricopeptide repeat domain"/>
    <property type="match status" value="1"/>
</dbReference>
<evidence type="ECO:0000256" key="5">
    <source>
        <dbReference type="SAM" id="Phobius"/>
    </source>
</evidence>
<feature type="transmembrane region" description="Helical" evidence="5">
    <location>
        <begin position="140"/>
        <end position="162"/>
    </location>
</feature>
<feature type="region of interest" description="Disordered" evidence="4">
    <location>
        <begin position="45"/>
        <end position="116"/>
    </location>
</feature>
<dbReference type="Pfam" id="PF13432">
    <property type="entry name" value="TPR_16"/>
    <property type="match status" value="1"/>
</dbReference>
<dbReference type="InterPro" id="IPR011990">
    <property type="entry name" value="TPR-like_helical_dom_sf"/>
</dbReference>
<dbReference type="PANTHER" id="PTHR44858">
    <property type="entry name" value="TETRATRICOPEPTIDE REPEAT PROTEIN 6"/>
    <property type="match status" value="1"/>
</dbReference>
<evidence type="ECO:0000313" key="6">
    <source>
        <dbReference type="EMBL" id="MCT7966514.1"/>
    </source>
</evidence>
<keyword evidence="1" id="KW-0677">Repeat</keyword>
<dbReference type="SUPFAM" id="SSF48452">
    <property type="entry name" value="TPR-like"/>
    <property type="match status" value="1"/>
</dbReference>
<evidence type="ECO:0000256" key="1">
    <source>
        <dbReference type="ARBA" id="ARBA00022737"/>
    </source>
</evidence>
<feature type="compositionally biased region" description="Polar residues" evidence="4">
    <location>
        <begin position="180"/>
        <end position="192"/>
    </location>
</feature>
<reference evidence="6 7" key="1">
    <citation type="journal article" date="2022" name="Front. Microbiol.">
        <title>High genomic differentiation and limited gene flow indicate recent cryptic speciation within the genus Laspinema (cyanobacteria).</title>
        <authorList>
            <person name="Stanojkovic A."/>
            <person name="Skoupy S."/>
            <person name="Skaloud P."/>
            <person name="Dvorak P."/>
        </authorList>
    </citation>
    <scope>NUCLEOTIDE SEQUENCE [LARGE SCALE GENOMIC DNA]</scope>
    <source>
        <strain evidence="6 7">D2a</strain>
    </source>
</reference>
<evidence type="ECO:0000256" key="4">
    <source>
        <dbReference type="SAM" id="MobiDB-lite"/>
    </source>
</evidence>
<protein>
    <submittedName>
        <fullName evidence="6">Tetratricopeptide repeat protein</fullName>
    </submittedName>
</protein>
<dbReference type="InterPro" id="IPR019734">
    <property type="entry name" value="TPR_rpt"/>
</dbReference>
<dbReference type="RefSeq" id="WP_368006156.1">
    <property type="nucleotide sequence ID" value="NZ_JAMXFF010000011.1"/>
</dbReference>
<evidence type="ECO:0000256" key="3">
    <source>
        <dbReference type="PROSITE-ProRule" id="PRU00339"/>
    </source>
</evidence>
<evidence type="ECO:0000313" key="7">
    <source>
        <dbReference type="Proteomes" id="UP001525890"/>
    </source>
</evidence>
<evidence type="ECO:0000256" key="2">
    <source>
        <dbReference type="ARBA" id="ARBA00022803"/>
    </source>
</evidence>
<proteinExistence type="predicted"/>
<keyword evidence="5" id="KW-1133">Transmembrane helix</keyword>
<feature type="region of interest" description="Disordered" evidence="4">
    <location>
        <begin position="180"/>
        <end position="200"/>
    </location>
</feature>
<keyword evidence="5" id="KW-0472">Membrane</keyword>
<comment type="caution">
    <text evidence="6">The sequence shown here is derived from an EMBL/GenBank/DDBJ whole genome shotgun (WGS) entry which is preliminary data.</text>
</comment>
<feature type="repeat" description="TPR" evidence="3">
    <location>
        <begin position="256"/>
        <end position="289"/>
    </location>
</feature>
<dbReference type="InterPro" id="IPR050498">
    <property type="entry name" value="Ycf3"/>
</dbReference>
<feature type="compositionally biased region" description="Pro residues" evidence="4">
    <location>
        <begin position="49"/>
        <end position="58"/>
    </location>
</feature>
<feature type="repeat" description="TPR" evidence="3">
    <location>
        <begin position="290"/>
        <end position="323"/>
    </location>
</feature>
<dbReference type="PROSITE" id="PS50293">
    <property type="entry name" value="TPR_REGION"/>
    <property type="match status" value="1"/>
</dbReference>
<sequence length="382" mass="41457">MSKQAVRPEMPPAMDLAPLTALCARIAGQSTLVLVTLLLSVGAATAQRPTPPPPPRPLVPVEQTPASSTPEATNPAPSADPSPPAETTPAATAENEPENAPESEAAQQEVLQQSSELDPAIQEQIQSEVDRAFMRTMSPLAAAIAGLVVLPVAATLGGIWLLRKSVANQVASEVREQFGQPSVSQLPASPQGGSLVKSEKGGMPLALSEEPKNTAQLNELISMALATQNLISEARTTLEESMKMQTRMEEPFQEIFGIYVTQGNELFREGRYENAVEMYDKATEINPECYEAFLGQGVAYTRLERYDEAIAAYNKAIRTSSDKADAWYGKARCYALKSDTDMAVDNLRQAISLNSEIREMAQHESDFNSVRETELFDNLMRS</sequence>
<accession>A0ABT2MP33</accession>
<dbReference type="Proteomes" id="UP001525890">
    <property type="component" value="Unassembled WGS sequence"/>
</dbReference>
<gene>
    <name evidence="6" type="ORF">NG799_09240</name>
</gene>
<dbReference type="Pfam" id="PF13181">
    <property type="entry name" value="TPR_8"/>
    <property type="match status" value="1"/>
</dbReference>
<dbReference type="PROSITE" id="PS50005">
    <property type="entry name" value="TPR"/>
    <property type="match status" value="3"/>
</dbReference>
<organism evidence="6 7">
    <name type="scientific">Laspinema palackyanum D2a</name>
    <dbReference type="NCBI Taxonomy" id="2953684"/>
    <lineage>
        <taxon>Bacteria</taxon>
        <taxon>Bacillati</taxon>
        <taxon>Cyanobacteriota</taxon>
        <taxon>Cyanophyceae</taxon>
        <taxon>Oscillatoriophycideae</taxon>
        <taxon>Oscillatoriales</taxon>
        <taxon>Laspinemataceae</taxon>
        <taxon>Laspinema</taxon>
        <taxon>Laspinema palackyanum</taxon>
    </lineage>
</organism>
<keyword evidence="5" id="KW-0812">Transmembrane</keyword>
<name>A0ABT2MP33_9CYAN</name>
<keyword evidence="7" id="KW-1185">Reference proteome</keyword>
<dbReference type="SMART" id="SM00028">
    <property type="entry name" value="TPR"/>
    <property type="match status" value="3"/>
</dbReference>
<keyword evidence="2 3" id="KW-0802">TPR repeat</keyword>
<feature type="repeat" description="TPR" evidence="3">
    <location>
        <begin position="324"/>
        <end position="357"/>
    </location>
</feature>
<dbReference type="NCBIfam" id="NF047558">
    <property type="entry name" value="TPR_END_plus"/>
    <property type="match status" value="1"/>
</dbReference>
<dbReference type="EMBL" id="JAMXFF010000011">
    <property type="protein sequence ID" value="MCT7966514.1"/>
    <property type="molecule type" value="Genomic_DNA"/>
</dbReference>